<protein>
    <submittedName>
        <fullName evidence="2">Aminodeoxychorismate lyase</fullName>
    </submittedName>
</protein>
<dbReference type="Gene3D" id="3.30.470.10">
    <property type="match status" value="1"/>
</dbReference>
<organism evidence="2 3">
    <name type="scientific">Marinicella pacifica</name>
    <dbReference type="NCBI Taxonomy" id="1171543"/>
    <lineage>
        <taxon>Bacteria</taxon>
        <taxon>Pseudomonadati</taxon>
        <taxon>Pseudomonadota</taxon>
        <taxon>Gammaproteobacteria</taxon>
        <taxon>Lysobacterales</taxon>
        <taxon>Marinicellaceae</taxon>
        <taxon>Marinicella</taxon>
    </lineage>
</organism>
<keyword evidence="3" id="KW-1185">Reference proteome</keyword>
<dbReference type="Proteomes" id="UP000605253">
    <property type="component" value="Unassembled WGS sequence"/>
</dbReference>
<evidence type="ECO:0000313" key="2">
    <source>
        <dbReference type="EMBL" id="GGF90146.1"/>
    </source>
</evidence>
<evidence type="ECO:0000256" key="1">
    <source>
        <dbReference type="ARBA" id="ARBA00009320"/>
    </source>
</evidence>
<dbReference type="Pfam" id="PF01063">
    <property type="entry name" value="Aminotran_4"/>
    <property type="match status" value="1"/>
</dbReference>
<accession>A0A917FMV5</accession>
<proteinExistence type="inferred from homology"/>
<dbReference type="PANTHER" id="PTHR42743:SF13">
    <property type="entry name" value="P-LOOP CONTAINING NUCLEOSIDE TRIPHOSPHATE HYDROLASE PROTEIN"/>
    <property type="match status" value="1"/>
</dbReference>
<dbReference type="RefSeq" id="WP_188364511.1">
    <property type="nucleotide sequence ID" value="NZ_BAABJF010000017.1"/>
</dbReference>
<dbReference type="GO" id="GO:0046394">
    <property type="term" value="P:carboxylic acid biosynthetic process"/>
    <property type="evidence" value="ECO:0007669"/>
    <property type="project" value="UniProtKB-ARBA"/>
</dbReference>
<keyword evidence="2" id="KW-0456">Lyase</keyword>
<dbReference type="SUPFAM" id="SSF56752">
    <property type="entry name" value="D-aminoacid aminotransferase-like PLP-dependent enzymes"/>
    <property type="match status" value="1"/>
</dbReference>
<dbReference type="EMBL" id="BMEO01000003">
    <property type="protein sequence ID" value="GGF90146.1"/>
    <property type="molecule type" value="Genomic_DNA"/>
</dbReference>
<dbReference type="InterPro" id="IPR001544">
    <property type="entry name" value="Aminotrans_IV"/>
</dbReference>
<gene>
    <name evidence="2" type="primary">pabC</name>
    <name evidence="2" type="ORF">GCM10011365_09130</name>
</gene>
<comment type="similarity">
    <text evidence="1">Belongs to the class-IV pyridoxal-phosphate-dependent aminotransferase family.</text>
</comment>
<evidence type="ECO:0000313" key="3">
    <source>
        <dbReference type="Proteomes" id="UP000605253"/>
    </source>
</evidence>
<name>A0A917FMV5_9GAMM</name>
<dbReference type="InterPro" id="IPR043132">
    <property type="entry name" value="BCAT-like_C"/>
</dbReference>
<reference evidence="2" key="2">
    <citation type="submission" date="2020-09" db="EMBL/GenBank/DDBJ databases">
        <authorList>
            <person name="Sun Q."/>
            <person name="Zhou Y."/>
        </authorList>
    </citation>
    <scope>NUCLEOTIDE SEQUENCE</scope>
    <source>
        <strain evidence="2">CGMCC 1.12181</strain>
    </source>
</reference>
<comment type="caution">
    <text evidence="2">The sequence shown here is derived from an EMBL/GenBank/DDBJ whole genome shotgun (WGS) entry which is preliminary data.</text>
</comment>
<dbReference type="InterPro" id="IPR043131">
    <property type="entry name" value="BCAT-like_N"/>
</dbReference>
<dbReference type="Gene3D" id="3.20.10.10">
    <property type="entry name" value="D-amino Acid Aminotransferase, subunit A, domain 2"/>
    <property type="match status" value="1"/>
</dbReference>
<sequence>MIIGASFNTGDISQWENRCLMYGDGVFETMRYKSQRVALWPWHVARLQKSLAYLQMDLSDLTSIENCINEQTDYDQSVLRLTVFRQQSQRGYPPVSRDTHWLISRFPFQAQGGPQILGLAGRHLSPQPLLKGLKHLNRLPQILIAAELNGRHVDDLLVCNQRGDVIETTCQNLLVVKDGQLYTPDTQDCGVNGVALSWLNEQLPIETKRLDLTDIKQADAIMTANAVHGFRTVSSIKTLAKFQTNHPICDRISRLWQQLID</sequence>
<dbReference type="InterPro" id="IPR050571">
    <property type="entry name" value="Class-IV_PLP-Dep_Aminotrnsfr"/>
</dbReference>
<dbReference type="PANTHER" id="PTHR42743">
    <property type="entry name" value="AMINO-ACID AMINOTRANSFERASE"/>
    <property type="match status" value="1"/>
</dbReference>
<dbReference type="InterPro" id="IPR036038">
    <property type="entry name" value="Aminotransferase-like"/>
</dbReference>
<dbReference type="AlphaFoldDB" id="A0A917FMV5"/>
<reference evidence="2" key="1">
    <citation type="journal article" date="2014" name="Int. J. Syst. Evol. Microbiol.">
        <title>Complete genome sequence of Corynebacterium casei LMG S-19264T (=DSM 44701T), isolated from a smear-ripened cheese.</title>
        <authorList>
            <consortium name="US DOE Joint Genome Institute (JGI-PGF)"/>
            <person name="Walter F."/>
            <person name="Albersmeier A."/>
            <person name="Kalinowski J."/>
            <person name="Ruckert C."/>
        </authorList>
    </citation>
    <scope>NUCLEOTIDE SEQUENCE</scope>
    <source>
        <strain evidence="2">CGMCC 1.12181</strain>
    </source>
</reference>
<dbReference type="GO" id="GO:0016829">
    <property type="term" value="F:lyase activity"/>
    <property type="evidence" value="ECO:0007669"/>
    <property type="project" value="UniProtKB-KW"/>
</dbReference>